<keyword evidence="2" id="KW-0732">Signal</keyword>
<reference evidence="3 4" key="1">
    <citation type="journal article" date="2017" name="Int. J. Parasitol.">
        <title>The genome of the protozoan parasite Cystoisospora suis and a reverse vaccinology approach to identify vaccine candidates.</title>
        <authorList>
            <person name="Palmieri N."/>
            <person name="Shrestha A."/>
            <person name="Ruttkowski B."/>
            <person name="Beck T."/>
            <person name="Vogl C."/>
            <person name="Tomley F."/>
            <person name="Blake D.P."/>
            <person name="Joachim A."/>
        </authorList>
    </citation>
    <scope>NUCLEOTIDE SEQUENCE [LARGE SCALE GENOMIC DNA]</scope>
    <source>
        <strain evidence="3 4">Wien I</strain>
    </source>
</reference>
<accession>A0A2C6L481</accession>
<comment type="caution">
    <text evidence="3">The sequence shown here is derived from an EMBL/GenBank/DDBJ whole genome shotgun (WGS) entry which is preliminary data.</text>
</comment>
<gene>
    <name evidence="3" type="ORF">CSUI_003668</name>
</gene>
<feature type="region of interest" description="Disordered" evidence="1">
    <location>
        <begin position="72"/>
        <end position="143"/>
    </location>
</feature>
<dbReference type="VEuPathDB" id="ToxoDB:CSUI_003668"/>
<keyword evidence="4" id="KW-1185">Reference proteome</keyword>
<sequence>MKVSFILSCPLAALAVLCQAHAIRMRRRPLLAVDDFGPVGGTSMLQSGVQFGKVYSEVSVLSRPDGSFVVVFRGGPGENPEVSPEEIPGGNPEVSPEETPGEYPEQLPEQTPEENPEANHEENSEVIPEENTGANSEQPPAGE</sequence>
<evidence type="ECO:0000256" key="2">
    <source>
        <dbReference type="SAM" id="SignalP"/>
    </source>
</evidence>
<dbReference type="Proteomes" id="UP000221165">
    <property type="component" value="Unassembled WGS sequence"/>
</dbReference>
<dbReference type="EMBL" id="MIGC01001654">
    <property type="protein sequence ID" value="PHJ22484.1"/>
    <property type="molecule type" value="Genomic_DNA"/>
</dbReference>
<organism evidence="3 4">
    <name type="scientific">Cystoisospora suis</name>
    <dbReference type="NCBI Taxonomy" id="483139"/>
    <lineage>
        <taxon>Eukaryota</taxon>
        <taxon>Sar</taxon>
        <taxon>Alveolata</taxon>
        <taxon>Apicomplexa</taxon>
        <taxon>Conoidasida</taxon>
        <taxon>Coccidia</taxon>
        <taxon>Eucoccidiorida</taxon>
        <taxon>Eimeriorina</taxon>
        <taxon>Sarcocystidae</taxon>
        <taxon>Cystoisospora</taxon>
    </lineage>
</organism>
<evidence type="ECO:0000256" key="1">
    <source>
        <dbReference type="SAM" id="MobiDB-lite"/>
    </source>
</evidence>
<feature type="non-terminal residue" evidence="3">
    <location>
        <position position="143"/>
    </location>
</feature>
<protein>
    <submittedName>
        <fullName evidence="3">Uncharacterized protein</fullName>
    </submittedName>
</protein>
<feature type="chain" id="PRO_5012790361" evidence="2">
    <location>
        <begin position="21"/>
        <end position="143"/>
    </location>
</feature>
<feature type="compositionally biased region" description="Polar residues" evidence="1">
    <location>
        <begin position="132"/>
        <end position="143"/>
    </location>
</feature>
<dbReference type="AlphaFoldDB" id="A0A2C6L481"/>
<feature type="signal peptide" evidence="2">
    <location>
        <begin position="1"/>
        <end position="20"/>
    </location>
</feature>
<dbReference type="GeneID" id="94427074"/>
<evidence type="ECO:0000313" key="4">
    <source>
        <dbReference type="Proteomes" id="UP000221165"/>
    </source>
</evidence>
<proteinExistence type="predicted"/>
<evidence type="ECO:0000313" key="3">
    <source>
        <dbReference type="EMBL" id="PHJ22484.1"/>
    </source>
</evidence>
<dbReference type="RefSeq" id="XP_067924161.1">
    <property type="nucleotide sequence ID" value="XM_068063863.1"/>
</dbReference>
<name>A0A2C6L481_9APIC</name>